<evidence type="ECO:0000313" key="2">
    <source>
        <dbReference type="Proteomes" id="UP000053331"/>
    </source>
</evidence>
<gene>
    <name evidence="1" type="ORF">FK85_32180</name>
</gene>
<comment type="caution">
    <text evidence="1">The sequence shown here is derived from an EMBL/GenBank/DDBJ whole genome shotgun (WGS) entry which is preliminary data.</text>
</comment>
<sequence length="62" mass="6967">MTAFEVPGRAQELQRGLREEHDVLVATGLTWLADDILRIGHMGHNARVERVDEAMDALENVL</sequence>
<proteinExistence type="predicted"/>
<organism evidence="1 2">
    <name type="scientific">Halorubrum saccharovorum</name>
    <dbReference type="NCBI Taxonomy" id="2248"/>
    <lineage>
        <taxon>Archaea</taxon>
        <taxon>Methanobacteriati</taxon>
        <taxon>Methanobacteriota</taxon>
        <taxon>Stenosarchaea group</taxon>
        <taxon>Halobacteria</taxon>
        <taxon>Halobacteriales</taxon>
        <taxon>Haloferacaceae</taxon>
        <taxon>Halorubrum</taxon>
    </lineage>
</organism>
<accession>A0A0F8D400</accession>
<keyword evidence="2" id="KW-1185">Reference proteome</keyword>
<dbReference type="InterPro" id="IPR015422">
    <property type="entry name" value="PyrdxlP-dep_Trfase_small"/>
</dbReference>
<reference evidence="1 2" key="1">
    <citation type="journal article" date="2015" name="Genome Announc.">
        <title>Draft genome sequence of a Halorubrum H3 strain isolated from the burlinskoye salt lake (Altai Krai, Russia).</title>
        <authorList>
            <person name="Rozanov A.S."/>
            <person name="Bryanskaya A.V."/>
            <person name="Malup T.K."/>
            <person name="Kotenko A.V."/>
            <person name="Peltek S.E."/>
        </authorList>
    </citation>
    <scope>NUCLEOTIDE SEQUENCE [LARGE SCALE GENOMIC DNA]</scope>
    <source>
        <strain evidence="1 2">H3</strain>
    </source>
</reference>
<name>A0A0F8D400_9EURY</name>
<protein>
    <submittedName>
        <fullName evidence="1">Uncharacterized protein</fullName>
    </submittedName>
</protein>
<evidence type="ECO:0000313" key="1">
    <source>
        <dbReference type="EMBL" id="KKF38994.1"/>
    </source>
</evidence>
<dbReference type="SUPFAM" id="SSF53383">
    <property type="entry name" value="PLP-dependent transferases"/>
    <property type="match status" value="1"/>
</dbReference>
<dbReference type="Proteomes" id="UP000053331">
    <property type="component" value="Unassembled WGS sequence"/>
</dbReference>
<dbReference type="InterPro" id="IPR015424">
    <property type="entry name" value="PyrdxlP-dep_Trfase"/>
</dbReference>
<dbReference type="AlphaFoldDB" id="A0A0F8D400"/>
<dbReference type="Gene3D" id="3.90.1150.10">
    <property type="entry name" value="Aspartate Aminotransferase, domain 1"/>
    <property type="match status" value="1"/>
</dbReference>
<dbReference type="EMBL" id="JNFH02000185">
    <property type="protein sequence ID" value="KKF38994.1"/>
    <property type="molecule type" value="Genomic_DNA"/>
</dbReference>